<comment type="caution">
    <text evidence="6">The sequence shown here is derived from an EMBL/GenBank/DDBJ whole genome shotgun (WGS) entry which is preliminary data.</text>
</comment>
<evidence type="ECO:0000313" key="7">
    <source>
        <dbReference type="Proteomes" id="UP000003639"/>
    </source>
</evidence>
<accession>A6NUG6</accession>
<dbReference type="SUPFAM" id="SSF52540">
    <property type="entry name" value="P-loop containing nucleoside triphosphate hydrolases"/>
    <property type="match status" value="1"/>
</dbReference>
<dbReference type="AlphaFoldDB" id="A6NUG6"/>
<dbReference type="GO" id="GO:0006139">
    <property type="term" value="P:nucleobase-containing compound metabolic process"/>
    <property type="evidence" value="ECO:0007669"/>
    <property type="project" value="InterPro"/>
</dbReference>
<keyword evidence="1" id="KW-0547">Nucleotide-binding</keyword>
<reference evidence="6 7" key="2">
    <citation type="submission" date="2007-06" db="EMBL/GenBank/DDBJ databases">
        <title>Draft genome sequence of Pseudoflavonifractor capillosus ATCC 29799.</title>
        <authorList>
            <person name="Sudarsanam P."/>
            <person name="Ley R."/>
            <person name="Guruge J."/>
            <person name="Turnbaugh P.J."/>
            <person name="Mahowald M."/>
            <person name="Liep D."/>
            <person name="Gordon J."/>
        </authorList>
    </citation>
    <scope>NUCLEOTIDE SEQUENCE [LARGE SCALE GENOMIC DNA]</scope>
    <source>
        <strain evidence="6 7">ATCC 29799</strain>
    </source>
</reference>
<gene>
    <name evidence="6" type="ORF">BACCAP_01847</name>
</gene>
<evidence type="ECO:0000256" key="4">
    <source>
        <dbReference type="ARBA" id="ARBA00038058"/>
    </source>
</evidence>
<evidence type="ECO:0000313" key="6">
    <source>
        <dbReference type="EMBL" id="EDN00512.1"/>
    </source>
</evidence>
<dbReference type="InterPro" id="IPR014013">
    <property type="entry name" value="Helic_SF1/SF2_ATP-bd_DinG/Rad3"/>
</dbReference>
<dbReference type="OrthoDB" id="9803913at2"/>
<dbReference type="Pfam" id="PF13307">
    <property type="entry name" value="Helicase_C_2"/>
    <property type="match status" value="1"/>
</dbReference>
<organism evidence="6 7">
    <name type="scientific">Pseudoflavonifractor capillosus ATCC 29799</name>
    <dbReference type="NCBI Taxonomy" id="411467"/>
    <lineage>
        <taxon>Bacteria</taxon>
        <taxon>Bacillati</taxon>
        <taxon>Bacillota</taxon>
        <taxon>Clostridia</taxon>
        <taxon>Eubacteriales</taxon>
        <taxon>Oscillospiraceae</taxon>
        <taxon>Pseudoflavonifractor</taxon>
    </lineage>
</organism>
<dbReference type="EMBL" id="AAXG02000011">
    <property type="protein sequence ID" value="EDN00512.1"/>
    <property type="molecule type" value="Genomic_DNA"/>
</dbReference>
<dbReference type="GO" id="GO:0003678">
    <property type="term" value="F:DNA helicase activity"/>
    <property type="evidence" value="ECO:0007669"/>
    <property type="project" value="TreeGrafter"/>
</dbReference>
<dbReference type="InterPro" id="IPR027417">
    <property type="entry name" value="P-loop_NTPase"/>
</dbReference>
<dbReference type="InterPro" id="IPR006555">
    <property type="entry name" value="ATP-dep_Helicase_C"/>
</dbReference>
<dbReference type="GO" id="GO:0016818">
    <property type="term" value="F:hydrolase activity, acting on acid anhydrides, in phosphorus-containing anhydrides"/>
    <property type="evidence" value="ECO:0007669"/>
    <property type="project" value="InterPro"/>
</dbReference>
<evidence type="ECO:0000256" key="1">
    <source>
        <dbReference type="ARBA" id="ARBA00022741"/>
    </source>
</evidence>
<reference evidence="6 7" key="1">
    <citation type="submission" date="2007-04" db="EMBL/GenBank/DDBJ databases">
        <authorList>
            <person name="Fulton L."/>
            <person name="Clifton S."/>
            <person name="Fulton B."/>
            <person name="Xu J."/>
            <person name="Minx P."/>
            <person name="Pepin K.H."/>
            <person name="Johnson M."/>
            <person name="Thiruvilangam P."/>
            <person name="Bhonagiri V."/>
            <person name="Nash W.E."/>
            <person name="Mardis E.R."/>
            <person name="Wilson R.K."/>
        </authorList>
    </citation>
    <scope>NUCLEOTIDE SEQUENCE [LARGE SCALE GENOMIC DNA]</scope>
    <source>
        <strain evidence="6 7">ATCC 29799</strain>
    </source>
</reference>
<name>A6NUG6_9FIRM</name>
<dbReference type="GO" id="GO:0003676">
    <property type="term" value="F:nucleic acid binding"/>
    <property type="evidence" value="ECO:0007669"/>
    <property type="project" value="InterPro"/>
</dbReference>
<proteinExistence type="inferred from homology"/>
<evidence type="ECO:0000256" key="2">
    <source>
        <dbReference type="ARBA" id="ARBA00022801"/>
    </source>
</evidence>
<dbReference type="SMART" id="SM00491">
    <property type="entry name" value="HELICc2"/>
    <property type="match status" value="1"/>
</dbReference>
<dbReference type="PANTHER" id="PTHR11472">
    <property type="entry name" value="DNA REPAIR DEAD HELICASE RAD3/XP-D SUBFAMILY MEMBER"/>
    <property type="match status" value="1"/>
</dbReference>
<keyword evidence="7" id="KW-1185">Reference proteome</keyword>
<dbReference type="PANTHER" id="PTHR11472:SF34">
    <property type="entry name" value="REGULATOR OF TELOMERE ELONGATION HELICASE 1"/>
    <property type="match status" value="1"/>
</dbReference>
<dbReference type="STRING" id="411467.BACCAP_01847"/>
<dbReference type="Gene3D" id="3.40.50.300">
    <property type="entry name" value="P-loop containing nucleotide triphosphate hydrolases"/>
    <property type="match status" value="2"/>
</dbReference>
<dbReference type="eggNOG" id="COG1199">
    <property type="taxonomic scope" value="Bacteria"/>
</dbReference>
<keyword evidence="3" id="KW-0067">ATP-binding</keyword>
<feature type="domain" description="Helicase ATP-binding" evidence="5">
    <location>
        <begin position="18"/>
        <end position="292"/>
    </location>
</feature>
<dbReference type="PROSITE" id="PS51193">
    <property type="entry name" value="HELICASE_ATP_BIND_2"/>
    <property type="match status" value="1"/>
</dbReference>
<dbReference type="InterPro" id="IPR045028">
    <property type="entry name" value="DinG/Rad3-like"/>
</dbReference>
<protein>
    <recommendedName>
        <fullName evidence="5">Helicase ATP-binding domain-containing protein</fullName>
    </recommendedName>
</protein>
<comment type="similarity">
    <text evidence="4">Belongs to the helicase family. DinG subfamily.</text>
</comment>
<dbReference type="Proteomes" id="UP000003639">
    <property type="component" value="Unassembled WGS sequence"/>
</dbReference>
<sequence>MNQDNRKNAHQEIDHIFKELLPAHGMAERPAQVALSHRMLDAMLDGSIALCDAGTGIGKTYAYLVAGTVFLRCRAAAGLPFHPLLISTSSIALQNAVLNEYLPFLSAVLMAGQLMDHPLRAVVRKGKSHYVCDERLRRRLGAVDLGRKSPRAREALLSLRDHLDLDMAEHLSGYDRERVHVPQVCDCGQESCRYLCFMEVCASARYQVQICNHNLLLADAIHRSVGRRPLLPEHSALIADESHKLPEAARQMFGVTLTAGDLRSLIHGLRGERYLLAAETLAETAGPLLRELSRPWDGERPFSHFAGLLKRPRKTLELIQRQIGALVSPSTRRQLEQIIDKAALFLRSQPDVICYAAEDDRGGTMLCATVSDLTEQFRQTLWRQRTPMILTSGTMAVGRDFRRFKEDTGLLTDSRVRESVAPSPFAYSENCLLYLPRLPPCQDSGRYYEELSKEIASLLDAAHGHALVLFTSYAAMSAVKERLRDQGMLYPLFTLGRNAVHTTGQFKSTPGSVLLATGAAWEGFDFPGDCVSLLVIPRLPFPMPDALKEKERERYPDLHSFLRAVVVPEMQIKLKQGFGRAIRTETDTCVVAILDERAAHGRRYFRDILTALPEMPVTNSIQEVERFIRAVKPDSYFQEGAA</sequence>
<evidence type="ECO:0000259" key="5">
    <source>
        <dbReference type="PROSITE" id="PS51193"/>
    </source>
</evidence>
<keyword evidence="2" id="KW-0378">Hydrolase</keyword>
<evidence type="ECO:0000256" key="3">
    <source>
        <dbReference type="ARBA" id="ARBA00022840"/>
    </source>
</evidence>
<dbReference type="RefSeq" id="WP_006572392.1">
    <property type="nucleotide sequence ID" value="NZ_AAXG02000011.1"/>
</dbReference>
<dbReference type="GO" id="GO:0005524">
    <property type="term" value="F:ATP binding"/>
    <property type="evidence" value="ECO:0007669"/>
    <property type="project" value="UniProtKB-KW"/>
</dbReference>